<keyword evidence="4" id="KW-0408">Iron</keyword>
<keyword evidence="2" id="KW-0479">Metal-binding</keyword>
<feature type="transmembrane region" description="Helical" evidence="6">
    <location>
        <begin position="101"/>
        <end position="125"/>
    </location>
</feature>
<keyword evidence="3" id="KW-0560">Oxidoreductase</keyword>
<dbReference type="PANTHER" id="PTHR43255">
    <property type="entry name" value="IRON-SULFUR-BINDING OXIDOREDUCTASE FADF-RELATED-RELATED"/>
    <property type="match status" value="1"/>
</dbReference>
<dbReference type="PROSITE" id="PS51379">
    <property type="entry name" value="4FE4S_FER_2"/>
    <property type="match status" value="2"/>
</dbReference>
<dbReference type="GO" id="GO:0046872">
    <property type="term" value="F:metal ion binding"/>
    <property type="evidence" value="ECO:0007669"/>
    <property type="project" value="UniProtKB-KW"/>
</dbReference>
<keyword evidence="6" id="KW-0472">Membrane</keyword>
<dbReference type="InterPro" id="IPR036197">
    <property type="entry name" value="NarG-like_sf"/>
</dbReference>
<dbReference type="PANTHER" id="PTHR43255:SF1">
    <property type="entry name" value="IRON-SULFUR-BINDING OXIDOREDUCTASE FADF-RELATED"/>
    <property type="match status" value="1"/>
</dbReference>
<accession>A0A7V2ZK63</accession>
<organism evidence="8">
    <name type="scientific">Ignavibacterium album</name>
    <dbReference type="NCBI Taxonomy" id="591197"/>
    <lineage>
        <taxon>Bacteria</taxon>
        <taxon>Pseudomonadati</taxon>
        <taxon>Ignavibacteriota</taxon>
        <taxon>Ignavibacteria</taxon>
        <taxon>Ignavibacteriales</taxon>
        <taxon>Ignavibacteriaceae</taxon>
        <taxon>Ignavibacterium</taxon>
    </lineage>
</organism>
<feature type="transmembrane region" description="Helical" evidence="6">
    <location>
        <begin position="68"/>
        <end position="89"/>
    </location>
</feature>
<dbReference type="SUPFAM" id="SSF103501">
    <property type="entry name" value="Respiratory nitrate reductase 1 gamma chain"/>
    <property type="match status" value="1"/>
</dbReference>
<dbReference type="GO" id="GO:0016491">
    <property type="term" value="F:oxidoreductase activity"/>
    <property type="evidence" value="ECO:0007669"/>
    <property type="project" value="UniProtKB-KW"/>
</dbReference>
<proteinExistence type="predicted"/>
<evidence type="ECO:0000256" key="2">
    <source>
        <dbReference type="ARBA" id="ARBA00022723"/>
    </source>
</evidence>
<dbReference type="GO" id="GO:0051539">
    <property type="term" value="F:4 iron, 4 sulfur cluster binding"/>
    <property type="evidence" value="ECO:0007669"/>
    <property type="project" value="UniProtKB-KW"/>
</dbReference>
<dbReference type="SUPFAM" id="SSF46548">
    <property type="entry name" value="alpha-helical ferredoxin"/>
    <property type="match status" value="1"/>
</dbReference>
<dbReference type="PROSITE" id="PS00198">
    <property type="entry name" value="4FE4S_FER_1"/>
    <property type="match status" value="1"/>
</dbReference>
<feature type="domain" description="4Fe-4S ferredoxin-type" evidence="7">
    <location>
        <begin position="273"/>
        <end position="304"/>
    </location>
</feature>
<feature type="domain" description="4Fe-4S ferredoxin-type" evidence="7">
    <location>
        <begin position="337"/>
        <end position="368"/>
    </location>
</feature>
<evidence type="ECO:0000256" key="6">
    <source>
        <dbReference type="SAM" id="Phobius"/>
    </source>
</evidence>
<dbReference type="Gene3D" id="1.20.950.20">
    <property type="entry name" value="Transmembrane di-heme cytochromes, Chain C"/>
    <property type="match status" value="1"/>
</dbReference>
<dbReference type="AlphaFoldDB" id="A0A7V2ZK63"/>
<dbReference type="EMBL" id="DSUJ01000008">
    <property type="protein sequence ID" value="HFI91401.1"/>
    <property type="molecule type" value="Genomic_DNA"/>
</dbReference>
<keyword evidence="6" id="KW-1133">Transmembrane helix</keyword>
<comment type="caution">
    <text evidence="8">The sequence shown here is derived from an EMBL/GenBank/DDBJ whole genome shotgun (WGS) entry which is preliminary data.</text>
</comment>
<keyword evidence="1" id="KW-0004">4Fe-4S</keyword>
<evidence type="ECO:0000256" key="4">
    <source>
        <dbReference type="ARBA" id="ARBA00023004"/>
    </source>
</evidence>
<reference evidence="8" key="1">
    <citation type="journal article" date="2020" name="mSystems">
        <title>Genome- and Community-Level Interaction Insights into Carbon Utilization and Element Cycling Functions of Hydrothermarchaeota in Hydrothermal Sediment.</title>
        <authorList>
            <person name="Zhou Z."/>
            <person name="Liu Y."/>
            <person name="Xu W."/>
            <person name="Pan J."/>
            <person name="Luo Z.H."/>
            <person name="Li M."/>
        </authorList>
    </citation>
    <scope>NUCLEOTIDE SEQUENCE [LARGE SCALE GENOMIC DNA]</scope>
    <source>
        <strain evidence="8">SpSt-479</strain>
    </source>
</reference>
<sequence length="665" mass="76139">MELKNYIFILVFLSAFGLFGYSCLRLYKFMFTAKKDDKRFDNIPERIKRVLVIAFAQTKLLRDPVAGLLHLLIFWGFMLFIFAVIESIIQGFYSKFNLSFLGYFYTLITFIQDIFGVFVIIAVLISLWRRFIQKIPRLDVDKEGKLDAAFILTMIMFVCISMFGYNSAAFSLNGFSFHPNEYRPVSAALSFMFFDTASASTSFLYEFFWWMHILIIFGFLNYLPYSKHLHVLTSIPNVFFANLEPKRNTIKPLNLEDENADSFGASDIEDLSWKQILDGYSCTECGRCTDACPAHTVGKSLSPREIIVNIRQRTKDKAPLLVDNKTDEEIFNKKLVHDYVKDIELWECTTCMACVQECPVMIEHLDSIIDMRRYLVLTESEFPSNLNNVFKSLETNFTPWAFNQADRAAWAEGMNIKTLSEDSNGEILFWVGCAGSFDDRYKKVTKAFATIMQKAGVDFRILGTEEKCNGDTARRLGNEYLAQILMQENIATLNSYNVKKIVTACPHCFHSLKNEYPQFGGNFEVKHHSEFINELIEQGKLQLKNSELKSEITYHDSCYLGRYNQVYEAPRKVLNSATIEIKEMNRSKSRGFCCGAGGGRMFLEDEEGGRINEERTKEALATGADTIASACPFCMTMLNDGVKHFEKQDSVAVKDIAEIILENIN</sequence>
<evidence type="ECO:0000313" key="8">
    <source>
        <dbReference type="EMBL" id="HFI91401.1"/>
    </source>
</evidence>
<keyword evidence="5" id="KW-0411">Iron-sulfur</keyword>
<evidence type="ECO:0000259" key="7">
    <source>
        <dbReference type="PROSITE" id="PS51379"/>
    </source>
</evidence>
<dbReference type="InterPro" id="IPR009051">
    <property type="entry name" value="Helical_ferredxn"/>
</dbReference>
<keyword evidence="6" id="KW-0812">Transmembrane</keyword>
<dbReference type="InterPro" id="IPR017900">
    <property type="entry name" value="4Fe4S_Fe_S_CS"/>
</dbReference>
<feature type="transmembrane region" description="Helical" evidence="6">
    <location>
        <begin position="146"/>
        <end position="165"/>
    </location>
</feature>
<evidence type="ECO:0000256" key="3">
    <source>
        <dbReference type="ARBA" id="ARBA00023002"/>
    </source>
</evidence>
<evidence type="ECO:0000256" key="1">
    <source>
        <dbReference type="ARBA" id="ARBA00022485"/>
    </source>
</evidence>
<dbReference type="PROSITE" id="PS51257">
    <property type="entry name" value="PROKAR_LIPOPROTEIN"/>
    <property type="match status" value="1"/>
</dbReference>
<dbReference type="GO" id="GO:0005886">
    <property type="term" value="C:plasma membrane"/>
    <property type="evidence" value="ECO:0007669"/>
    <property type="project" value="TreeGrafter"/>
</dbReference>
<protein>
    <submittedName>
        <fullName evidence="8">4Fe-4S dicluster domain-containing protein</fullName>
    </submittedName>
</protein>
<dbReference type="Pfam" id="PF02754">
    <property type="entry name" value="CCG"/>
    <property type="match status" value="2"/>
</dbReference>
<dbReference type="InterPro" id="IPR004017">
    <property type="entry name" value="Cys_rich_dom"/>
</dbReference>
<feature type="transmembrane region" description="Helical" evidence="6">
    <location>
        <begin position="6"/>
        <end position="27"/>
    </location>
</feature>
<feature type="transmembrane region" description="Helical" evidence="6">
    <location>
        <begin position="207"/>
        <end position="225"/>
    </location>
</feature>
<evidence type="ECO:0000256" key="5">
    <source>
        <dbReference type="ARBA" id="ARBA00023014"/>
    </source>
</evidence>
<dbReference type="Gene3D" id="1.10.1060.10">
    <property type="entry name" value="Alpha-helical ferredoxin"/>
    <property type="match status" value="1"/>
</dbReference>
<gene>
    <name evidence="8" type="ORF">ENS31_07715</name>
</gene>
<name>A0A7V2ZK63_9BACT</name>
<dbReference type="Pfam" id="PF13187">
    <property type="entry name" value="Fer4_9"/>
    <property type="match status" value="1"/>
</dbReference>
<dbReference type="InterPro" id="IPR017896">
    <property type="entry name" value="4Fe4S_Fe-S-bd"/>
</dbReference>
<dbReference type="InterPro" id="IPR051460">
    <property type="entry name" value="HdrC_iron-sulfur_subunit"/>
</dbReference>